<evidence type="ECO:0000313" key="2">
    <source>
        <dbReference type="EMBL" id="GAA0860840.1"/>
    </source>
</evidence>
<evidence type="ECO:0008006" key="4">
    <source>
        <dbReference type="Google" id="ProtNLM"/>
    </source>
</evidence>
<keyword evidence="1" id="KW-0472">Membrane</keyword>
<keyword evidence="3" id="KW-1185">Reference proteome</keyword>
<feature type="transmembrane region" description="Helical" evidence="1">
    <location>
        <begin position="148"/>
        <end position="165"/>
    </location>
</feature>
<feature type="transmembrane region" description="Helical" evidence="1">
    <location>
        <begin position="203"/>
        <end position="221"/>
    </location>
</feature>
<organism evidence="2 3">
    <name type="scientific">Sphingopyxis soli</name>
    <dbReference type="NCBI Taxonomy" id="592051"/>
    <lineage>
        <taxon>Bacteria</taxon>
        <taxon>Pseudomonadati</taxon>
        <taxon>Pseudomonadota</taxon>
        <taxon>Alphaproteobacteria</taxon>
        <taxon>Sphingomonadales</taxon>
        <taxon>Sphingomonadaceae</taxon>
        <taxon>Sphingopyxis</taxon>
    </lineage>
</organism>
<dbReference type="RefSeq" id="WP_215353536.1">
    <property type="nucleotide sequence ID" value="NZ_BAAAFE010000001.1"/>
</dbReference>
<feature type="transmembrane region" description="Helical" evidence="1">
    <location>
        <begin position="80"/>
        <end position="104"/>
    </location>
</feature>
<feature type="transmembrane region" description="Helical" evidence="1">
    <location>
        <begin position="171"/>
        <end position="191"/>
    </location>
</feature>
<evidence type="ECO:0000313" key="3">
    <source>
        <dbReference type="Proteomes" id="UP001500738"/>
    </source>
</evidence>
<dbReference type="EMBL" id="BAAAFE010000001">
    <property type="protein sequence ID" value="GAA0860840.1"/>
    <property type="molecule type" value="Genomic_DNA"/>
</dbReference>
<accession>A0ABP3X7F0</accession>
<feature type="transmembrane region" description="Helical" evidence="1">
    <location>
        <begin position="47"/>
        <end position="68"/>
    </location>
</feature>
<protein>
    <recommendedName>
        <fullName evidence="4">Adenylate cyclase</fullName>
    </recommendedName>
</protein>
<evidence type="ECO:0000256" key="1">
    <source>
        <dbReference type="SAM" id="Phobius"/>
    </source>
</evidence>
<reference evidence="3" key="1">
    <citation type="journal article" date="2019" name="Int. J. Syst. Evol. Microbiol.">
        <title>The Global Catalogue of Microorganisms (GCM) 10K type strain sequencing project: providing services to taxonomists for standard genome sequencing and annotation.</title>
        <authorList>
            <consortium name="The Broad Institute Genomics Platform"/>
            <consortium name="The Broad Institute Genome Sequencing Center for Infectious Disease"/>
            <person name="Wu L."/>
            <person name="Ma J."/>
        </authorList>
    </citation>
    <scope>NUCLEOTIDE SEQUENCE [LARGE SCALE GENOMIC DNA]</scope>
    <source>
        <strain evidence="3">JCM 15910</strain>
    </source>
</reference>
<keyword evidence="1" id="KW-1133">Transmembrane helix</keyword>
<gene>
    <name evidence="2" type="ORF">GCM10009115_01000</name>
</gene>
<proteinExistence type="predicted"/>
<keyword evidence="1" id="KW-0812">Transmembrane</keyword>
<dbReference type="Proteomes" id="UP001500738">
    <property type="component" value="Unassembled WGS sequence"/>
</dbReference>
<name>A0ABP3X7F0_9SPHN</name>
<comment type="caution">
    <text evidence="2">The sequence shown here is derived from an EMBL/GenBank/DDBJ whole genome shotgun (WGS) entry which is preliminary data.</text>
</comment>
<feature type="transmembrane region" description="Helical" evidence="1">
    <location>
        <begin position="18"/>
        <end position="35"/>
    </location>
</feature>
<feature type="transmembrane region" description="Helical" evidence="1">
    <location>
        <begin position="116"/>
        <end position="136"/>
    </location>
</feature>
<sequence length="237" mass="25797">MATIVEGAVRTERFWQRMAIGLAIFIIFGFLQFALRGFVDPVRAPFWVHLHGVAMLAWLGLLIVQPTLELRGNLALHRRLGWAGAALAALIVCLGIFVGLASLALNRFPPFFTPPYFLALTTVESLAFGLTAMAAIRRRRDTEWHRRLMIGATIVILEPALGRLLPMPMMIGWADIPVALIQLGVVGIVALHDRRALGHVHPATKAVALLVIAVRVTVYLLSLTPPVVALAAKLAGS</sequence>